<dbReference type="EMBL" id="JAFBCV010000004">
    <property type="protein sequence ID" value="MBM7838448.1"/>
    <property type="molecule type" value="Genomic_DNA"/>
</dbReference>
<name>A0ABS2SSF1_9BACI</name>
<dbReference type="PANTHER" id="PTHR37294">
    <property type="entry name" value="3'-5' EXORIBONUCLEASE YHAM"/>
    <property type="match status" value="1"/>
</dbReference>
<dbReference type="PANTHER" id="PTHR37294:SF1">
    <property type="entry name" value="3'-5' EXORIBONUCLEASE YHAM"/>
    <property type="match status" value="1"/>
</dbReference>
<evidence type="ECO:0000313" key="2">
    <source>
        <dbReference type="EMBL" id="MBM7838448.1"/>
    </source>
</evidence>
<accession>A0ABS2SSF1</accession>
<dbReference type="CDD" id="cd04492">
    <property type="entry name" value="YhaM_OBF_like"/>
    <property type="match status" value="1"/>
</dbReference>
<dbReference type="GO" id="GO:0016787">
    <property type="term" value="F:hydrolase activity"/>
    <property type="evidence" value="ECO:0007669"/>
    <property type="project" value="UniProtKB-KW"/>
</dbReference>
<evidence type="ECO:0000313" key="3">
    <source>
        <dbReference type="Proteomes" id="UP001179280"/>
    </source>
</evidence>
<organism evidence="2 3">
    <name type="scientific">Shouchella xiaoxiensis</name>
    <dbReference type="NCBI Taxonomy" id="766895"/>
    <lineage>
        <taxon>Bacteria</taxon>
        <taxon>Bacillati</taxon>
        <taxon>Bacillota</taxon>
        <taxon>Bacilli</taxon>
        <taxon>Bacillales</taxon>
        <taxon>Bacillaceae</taxon>
        <taxon>Shouchella</taxon>
    </lineage>
</organism>
<proteinExistence type="predicted"/>
<keyword evidence="1 2" id="KW-0378">Hydrolase</keyword>
<dbReference type="Proteomes" id="UP001179280">
    <property type="component" value="Unassembled WGS sequence"/>
</dbReference>
<protein>
    <submittedName>
        <fullName evidence="2">3'-5' exoribonuclease</fullName>
        <ecNumber evidence="2">3.1.-.-</ecNumber>
    </submittedName>
</protein>
<reference evidence="2" key="1">
    <citation type="submission" date="2021-01" db="EMBL/GenBank/DDBJ databases">
        <title>Genomic Encyclopedia of Type Strains, Phase IV (KMG-IV): sequencing the most valuable type-strain genomes for metagenomic binning, comparative biology and taxonomic classification.</title>
        <authorList>
            <person name="Goeker M."/>
        </authorList>
    </citation>
    <scope>NUCLEOTIDE SEQUENCE</scope>
    <source>
        <strain evidence="2">DSM 21943</strain>
    </source>
</reference>
<evidence type="ECO:0000256" key="1">
    <source>
        <dbReference type="ARBA" id="ARBA00022801"/>
    </source>
</evidence>
<comment type="caution">
    <text evidence="2">The sequence shown here is derived from an EMBL/GenBank/DDBJ whole genome shotgun (WGS) entry which is preliminary data.</text>
</comment>
<dbReference type="RefSeq" id="WP_204465633.1">
    <property type="nucleotide sequence ID" value="NZ_JAFBCV010000004.1"/>
</dbReference>
<dbReference type="InterPro" id="IPR050798">
    <property type="entry name" value="YhaM_exoribonuc/phosphodiest"/>
</dbReference>
<dbReference type="EC" id="3.1.-.-" evidence="2"/>
<keyword evidence="3" id="KW-1185">Reference proteome</keyword>
<sequence length="307" mass="35425">MTTTGFYMIRDRDIKQASNGSLYANFTLQQQHHLLSARLWDITEEQQEKFVLKSVIKVEGTLETYRSKQQLTIQKIRLATEEDQINRTELISKKGLSREDLWHELRMMMDEVESPILQQLIKVVYGDRGIREKITTMPASKKYHHAYYAGLLEQIVELMYAAMQVLPLYRQVNKDIVLALCLLGDIGKIKALTDPLTPSYTKTGELIGQLVLTVEMINQAAVSQEIDPNQDELQALKHGVLAQYPSAEGGQIQPKTAEALLYYYIKKMNTELKVLEQMGEQEDIFPYIDLFKRNMVVYSKWQEGDKE</sequence>
<gene>
    <name evidence="2" type="ORF">JOC54_001704</name>
</gene>